<evidence type="ECO:0000256" key="9">
    <source>
        <dbReference type="ARBA" id="ARBA00023157"/>
    </source>
</evidence>
<evidence type="ECO:0000256" key="12">
    <source>
        <dbReference type="SAM" id="Phobius"/>
    </source>
</evidence>
<sequence length="435" mass="47977">MAFLWITVLTILASRGIFASYRDCSNIGDIGGCDECIRCGGNWCNDPYESKRCSLDPPDGWCIGLMEKIPLENRVAEAGSHFTPKYAVSTVRIGRDESLSIQYSSKEIDPKVEFVVNTTQSSDFHVKKTTSCENGVCTTTVDVSPEINFCSAKGQTFEYFNVKLSVQNITEEAVMKFHVPCACGCSSKVELQSPRCNGRGSFSCGVCSCDKGWSGTFCETPICEKKRGDVPCTDSARSDIECSGNGVCGPCDECVCFTDRPGSQYYDQDNFCADICMTTNDCDECFHNPTPGRCDLCHFPLIRQTYNESLVAQKDDFNRKVWVTCNDTLDGCYFEYVAMKSNDQTYYMVTRSCDPTEEKQVTGGVNVTLPIVLGVIAIVAAVAATAGYIVWKNRPPALPLNDPMYQNIGAEDCTGENPLYKPPTSSFKNPTYGKW</sequence>
<evidence type="ECO:0000256" key="10">
    <source>
        <dbReference type="ARBA" id="ARBA00023180"/>
    </source>
</evidence>
<evidence type="ECO:0000256" key="1">
    <source>
        <dbReference type="ARBA" id="ARBA00004479"/>
    </source>
</evidence>
<evidence type="ECO:0000256" key="3">
    <source>
        <dbReference type="ARBA" id="ARBA00022536"/>
    </source>
</evidence>
<keyword evidence="9" id="KW-1015">Disulfide bond</keyword>
<feature type="domain" description="Integrin beta epidermal growth factor-like" evidence="14">
    <location>
        <begin position="185"/>
        <end position="213"/>
    </location>
</feature>
<dbReference type="GO" id="GO:0098609">
    <property type="term" value="P:cell-cell adhesion"/>
    <property type="evidence" value="ECO:0007669"/>
    <property type="project" value="TreeGrafter"/>
</dbReference>
<accession>A0AAV1JM55</accession>
<dbReference type="EMBL" id="CAVLEF010000040">
    <property type="protein sequence ID" value="CAK1549667.1"/>
    <property type="molecule type" value="Genomic_DNA"/>
</dbReference>
<evidence type="ECO:0000256" key="7">
    <source>
        <dbReference type="ARBA" id="ARBA00023037"/>
    </source>
</evidence>
<evidence type="ECO:0000313" key="15">
    <source>
        <dbReference type="EMBL" id="CAK1549667.1"/>
    </source>
</evidence>
<evidence type="ECO:0000256" key="8">
    <source>
        <dbReference type="ARBA" id="ARBA00023136"/>
    </source>
</evidence>
<reference evidence="15 16" key="1">
    <citation type="submission" date="2023-11" db="EMBL/GenBank/DDBJ databases">
        <authorList>
            <person name="Okamura Y."/>
        </authorList>
    </citation>
    <scope>NUCLEOTIDE SEQUENCE [LARGE SCALE GENOMIC DNA]</scope>
</reference>
<protein>
    <recommendedName>
        <fullName evidence="14">Integrin beta epidermal growth factor-like domain-containing protein</fullName>
    </recommendedName>
</protein>
<dbReference type="GO" id="GO:0016477">
    <property type="term" value="P:cell migration"/>
    <property type="evidence" value="ECO:0007669"/>
    <property type="project" value="TreeGrafter"/>
</dbReference>
<evidence type="ECO:0000256" key="6">
    <source>
        <dbReference type="ARBA" id="ARBA00022989"/>
    </source>
</evidence>
<dbReference type="GO" id="GO:0005178">
    <property type="term" value="F:integrin binding"/>
    <property type="evidence" value="ECO:0007669"/>
    <property type="project" value="TreeGrafter"/>
</dbReference>
<evidence type="ECO:0000256" key="4">
    <source>
        <dbReference type="ARBA" id="ARBA00022692"/>
    </source>
</evidence>
<keyword evidence="4 12" id="KW-0812">Transmembrane</keyword>
<gene>
    <name evidence="15" type="ORF">LNINA_LOCUS8949</name>
</gene>
<comment type="subcellular location">
    <subcellularLocation>
        <location evidence="1">Membrane</location>
        <topology evidence="1">Single-pass type I membrane protein</topology>
    </subcellularLocation>
</comment>
<evidence type="ECO:0000256" key="2">
    <source>
        <dbReference type="ARBA" id="ARBA00007449"/>
    </source>
</evidence>
<dbReference type="Gene3D" id="2.60.40.1510">
    <property type="entry name" value="ntegrin, alpha v. Chain A, domain 3"/>
    <property type="match status" value="1"/>
</dbReference>
<dbReference type="GO" id="GO:0008305">
    <property type="term" value="C:integrin complex"/>
    <property type="evidence" value="ECO:0007669"/>
    <property type="project" value="TreeGrafter"/>
</dbReference>
<dbReference type="GO" id="GO:0033627">
    <property type="term" value="P:cell adhesion mediated by integrin"/>
    <property type="evidence" value="ECO:0007669"/>
    <property type="project" value="TreeGrafter"/>
</dbReference>
<dbReference type="GO" id="GO:0005925">
    <property type="term" value="C:focal adhesion"/>
    <property type="evidence" value="ECO:0007669"/>
    <property type="project" value="TreeGrafter"/>
</dbReference>
<keyword evidence="10" id="KW-0325">Glycoprotein</keyword>
<feature type="signal peptide" evidence="13">
    <location>
        <begin position="1"/>
        <end position="19"/>
    </location>
</feature>
<dbReference type="PROSITE" id="PS52047">
    <property type="entry name" value="I_EGF_2"/>
    <property type="match status" value="1"/>
</dbReference>
<dbReference type="PRINTS" id="PR01186">
    <property type="entry name" value="INTEGRINB"/>
</dbReference>
<keyword evidence="13" id="KW-0732">Signal</keyword>
<dbReference type="GO" id="GO:0007160">
    <property type="term" value="P:cell-matrix adhesion"/>
    <property type="evidence" value="ECO:0007669"/>
    <property type="project" value="TreeGrafter"/>
</dbReference>
<dbReference type="PANTHER" id="PTHR10082:SF60">
    <property type="entry name" value="INTEGRIN BETA-PS"/>
    <property type="match status" value="1"/>
</dbReference>
<comment type="similarity">
    <text evidence="2">Belongs to the integrin beta chain family.</text>
</comment>
<proteinExistence type="inferred from homology"/>
<dbReference type="InterPro" id="IPR015812">
    <property type="entry name" value="Integrin_bsu"/>
</dbReference>
<dbReference type="Gene3D" id="1.20.5.630">
    <property type="entry name" value="Integrin beta subunit, cytoplasmic domain"/>
    <property type="match status" value="1"/>
</dbReference>
<evidence type="ECO:0000259" key="14">
    <source>
        <dbReference type="Pfam" id="PF18372"/>
    </source>
</evidence>
<feature type="chain" id="PRO_5043763027" description="Integrin beta epidermal growth factor-like domain-containing protein" evidence="13">
    <location>
        <begin position="20"/>
        <end position="435"/>
    </location>
</feature>
<dbReference type="AlphaFoldDB" id="A0AAV1JM55"/>
<keyword evidence="5" id="KW-0677">Repeat</keyword>
<name>A0AAV1JM55_9NEOP</name>
<organism evidence="15 16">
    <name type="scientific">Leptosia nina</name>
    <dbReference type="NCBI Taxonomy" id="320188"/>
    <lineage>
        <taxon>Eukaryota</taxon>
        <taxon>Metazoa</taxon>
        <taxon>Ecdysozoa</taxon>
        <taxon>Arthropoda</taxon>
        <taxon>Hexapoda</taxon>
        <taxon>Insecta</taxon>
        <taxon>Pterygota</taxon>
        <taxon>Neoptera</taxon>
        <taxon>Endopterygota</taxon>
        <taxon>Lepidoptera</taxon>
        <taxon>Glossata</taxon>
        <taxon>Ditrysia</taxon>
        <taxon>Papilionoidea</taxon>
        <taxon>Pieridae</taxon>
        <taxon>Pierinae</taxon>
        <taxon>Leptosia</taxon>
    </lineage>
</organism>
<feature type="region of interest" description="Disordered" evidence="11">
    <location>
        <begin position="416"/>
        <end position="435"/>
    </location>
</feature>
<keyword evidence="6 12" id="KW-1133">Transmembrane helix</keyword>
<evidence type="ECO:0000313" key="16">
    <source>
        <dbReference type="Proteomes" id="UP001497472"/>
    </source>
</evidence>
<comment type="caution">
    <text evidence="15">The sequence shown here is derived from an EMBL/GenBank/DDBJ whole genome shotgun (WGS) entry which is preliminary data.</text>
</comment>
<dbReference type="Pfam" id="PF18372">
    <property type="entry name" value="I-EGF_1"/>
    <property type="match status" value="1"/>
</dbReference>
<feature type="transmembrane region" description="Helical" evidence="12">
    <location>
        <begin position="369"/>
        <end position="391"/>
    </location>
</feature>
<evidence type="ECO:0000256" key="5">
    <source>
        <dbReference type="ARBA" id="ARBA00022737"/>
    </source>
</evidence>
<keyword evidence="16" id="KW-1185">Reference proteome</keyword>
<dbReference type="PANTHER" id="PTHR10082">
    <property type="entry name" value="INTEGRIN BETA SUBUNIT"/>
    <property type="match status" value="1"/>
</dbReference>
<keyword evidence="8 12" id="KW-0472">Membrane</keyword>
<dbReference type="GO" id="GO:0007229">
    <property type="term" value="P:integrin-mediated signaling pathway"/>
    <property type="evidence" value="ECO:0007669"/>
    <property type="project" value="UniProtKB-KW"/>
</dbReference>
<dbReference type="GO" id="GO:0009986">
    <property type="term" value="C:cell surface"/>
    <property type="evidence" value="ECO:0007669"/>
    <property type="project" value="TreeGrafter"/>
</dbReference>
<keyword evidence="7" id="KW-0401">Integrin</keyword>
<dbReference type="InterPro" id="IPR040622">
    <property type="entry name" value="EGF_integrin_1"/>
</dbReference>
<evidence type="ECO:0000256" key="11">
    <source>
        <dbReference type="SAM" id="MobiDB-lite"/>
    </source>
</evidence>
<dbReference type="Proteomes" id="UP001497472">
    <property type="component" value="Unassembled WGS sequence"/>
</dbReference>
<evidence type="ECO:0000256" key="13">
    <source>
        <dbReference type="SAM" id="SignalP"/>
    </source>
</evidence>
<keyword evidence="3" id="KW-0245">EGF-like domain</keyword>